<evidence type="ECO:0000256" key="1">
    <source>
        <dbReference type="SAM" id="MobiDB-lite"/>
    </source>
</evidence>
<evidence type="ECO:0000313" key="2">
    <source>
        <dbReference type="EMBL" id="CEH12297.1"/>
    </source>
</evidence>
<feature type="region of interest" description="Disordered" evidence="1">
    <location>
        <begin position="75"/>
        <end position="103"/>
    </location>
</feature>
<keyword evidence="3" id="KW-1185">Reference proteome</keyword>
<protein>
    <submittedName>
        <fullName evidence="2">Uncharacterized protein</fullName>
    </submittedName>
</protein>
<dbReference type="AlphaFoldDB" id="A0A0P1B9G0"/>
<proteinExistence type="predicted"/>
<reference evidence="2 3" key="1">
    <citation type="submission" date="2014-09" db="EMBL/GenBank/DDBJ databases">
        <authorList>
            <person name="Magalhaes I.L.F."/>
            <person name="Oliveira U."/>
            <person name="Santos F.R."/>
            <person name="Vidigal T.H.D.A."/>
            <person name="Brescovit A.D."/>
            <person name="Santos A.J."/>
        </authorList>
    </citation>
    <scope>NUCLEOTIDE SEQUENCE [LARGE SCALE GENOMIC DNA]</scope>
</reference>
<organism evidence="2 3">
    <name type="scientific">Ceraceosorus bombacis</name>
    <dbReference type="NCBI Taxonomy" id="401625"/>
    <lineage>
        <taxon>Eukaryota</taxon>
        <taxon>Fungi</taxon>
        <taxon>Dikarya</taxon>
        <taxon>Basidiomycota</taxon>
        <taxon>Ustilaginomycotina</taxon>
        <taxon>Exobasidiomycetes</taxon>
        <taxon>Ceraceosorales</taxon>
        <taxon>Ceraceosoraceae</taxon>
        <taxon>Ceraceosorus</taxon>
    </lineage>
</organism>
<sequence>MSPVSSSTPPPSLRAANPGCPLTAQQKWLQAASLNQTFLPKGSVILRKQLPKTGVIITFFVPNYYLGTQHNHVSKRDLDDNDVGGPVVRDTSNEAPPTTPGQKAWRAIRDAWDFPPRKPLAA</sequence>
<dbReference type="Proteomes" id="UP000054845">
    <property type="component" value="Unassembled WGS sequence"/>
</dbReference>
<name>A0A0P1B9G0_9BASI</name>
<accession>A0A0P1B9G0</accession>
<evidence type="ECO:0000313" key="3">
    <source>
        <dbReference type="Proteomes" id="UP000054845"/>
    </source>
</evidence>
<dbReference type="EMBL" id="CCYA01000149">
    <property type="protein sequence ID" value="CEH12297.1"/>
    <property type="molecule type" value="Genomic_DNA"/>
</dbReference>